<dbReference type="RefSeq" id="WP_378551381.1">
    <property type="nucleotide sequence ID" value="NZ_JBHSBA010000007.1"/>
</dbReference>
<evidence type="ECO:0000313" key="2">
    <source>
        <dbReference type="Proteomes" id="UP001595767"/>
    </source>
</evidence>
<gene>
    <name evidence="1" type="ORF">ACFOW8_15810</name>
</gene>
<proteinExistence type="predicted"/>
<accession>A0ABV8L6T2</accession>
<name>A0ABV8L6T2_9NOCA</name>
<reference evidence="2" key="1">
    <citation type="journal article" date="2019" name="Int. J. Syst. Evol. Microbiol.">
        <title>The Global Catalogue of Microorganisms (GCM) 10K type strain sequencing project: providing services to taxonomists for standard genome sequencing and annotation.</title>
        <authorList>
            <consortium name="The Broad Institute Genomics Platform"/>
            <consortium name="The Broad Institute Genome Sequencing Center for Infectious Disease"/>
            <person name="Wu L."/>
            <person name="Ma J."/>
        </authorList>
    </citation>
    <scope>NUCLEOTIDE SEQUENCE [LARGE SCALE GENOMIC DNA]</scope>
    <source>
        <strain evidence="2">CGMCC 4.7204</strain>
    </source>
</reference>
<comment type="caution">
    <text evidence="1">The sequence shown here is derived from an EMBL/GenBank/DDBJ whole genome shotgun (WGS) entry which is preliminary data.</text>
</comment>
<sequence>MTGRPELWEVRLGIVATEADLRRVTAAIETLLCPDPEHAPPCPIPWALSVCAGDDLDDAERATYDDVVEQYRIEAGSTSGEEPSR</sequence>
<protein>
    <submittedName>
        <fullName evidence="1">Uncharacterized protein</fullName>
    </submittedName>
</protein>
<evidence type="ECO:0000313" key="1">
    <source>
        <dbReference type="EMBL" id="MFC4126403.1"/>
    </source>
</evidence>
<organism evidence="1 2">
    <name type="scientific">Nocardia rhizosphaerae</name>
    <dbReference type="NCBI Taxonomy" id="1691571"/>
    <lineage>
        <taxon>Bacteria</taxon>
        <taxon>Bacillati</taxon>
        <taxon>Actinomycetota</taxon>
        <taxon>Actinomycetes</taxon>
        <taxon>Mycobacteriales</taxon>
        <taxon>Nocardiaceae</taxon>
        <taxon>Nocardia</taxon>
    </lineage>
</organism>
<dbReference type="EMBL" id="JBHSBA010000007">
    <property type="protein sequence ID" value="MFC4126403.1"/>
    <property type="molecule type" value="Genomic_DNA"/>
</dbReference>
<dbReference type="Proteomes" id="UP001595767">
    <property type="component" value="Unassembled WGS sequence"/>
</dbReference>
<keyword evidence="2" id="KW-1185">Reference proteome</keyword>